<dbReference type="InterPro" id="IPR045039">
    <property type="entry name" value="NSI-like"/>
</dbReference>
<dbReference type="InterPro" id="IPR000182">
    <property type="entry name" value="GNAT_dom"/>
</dbReference>
<sequence>MIIRKASIQDVDAIFDLIDSYAKEDLLLPRTHLSLYENIQCMRVAEQDGKIIGAGSLHVLGRDLAEIRSLVISPECKGLGTGRKLVYNLIEDAEQLGVENVFAMTYQVDFFHKCGFTIVDKQELPQKIWKDCMSCPKFLNCDETAMLIKVADYKKTSLH</sequence>
<name>A0A072NGA5_SCHAZ</name>
<dbReference type="InterPro" id="IPR016181">
    <property type="entry name" value="Acyl_CoA_acyltransferase"/>
</dbReference>
<dbReference type="PATRIC" id="fig|1348973.3.peg.4136"/>
<comment type="caution">
    <text evidence="4">The sequence shown here is derived from an EMBL/GenBank/DDBJ whole genome shotgun (WGS) entry which is preliminary data.</text>
</comment>
<evidence type="ECO:0000259" key="3">
    <source>
        <dbReference type="PROSITE" id="PS51186"/>
    </source>
</evidence>
<dbReference type="EMBL" id="JJRY01000025">
    <property type="protein sequence ID" value="KEF36561.1"/>
    <property type="molecule type" value="Genomic_DNA"/>
</dbReference>
<accession>A0A072NGA5</accession>
<organism evidence="4 5">
    <name type="scientific">Schinkia azotoformans MEV2011</name>
    <dbReference type="NCBI Taxonomy" id="1348973"/>
    <lineage>
        <taxon>Bacteria</taxon>
        <taxon>Bacillati</taxon>
        <taxon>Bacillota</taxon>
        <taxon>Bacilli</taxon>
        <taxon>Bacillales</taxon>
        <taxon>Bacillaceae</taxon>
        <taxon>Calidifontibacillus/Schinkia group</taxon>
        <taxon>Schinkia</taxon>
    </lineage>
</organism>
<feature type="domain" description="N-acetyltransferase" evidence="3">
    <location>
        <begin position="1"/>
        <end position="142"/>
    </location>
</feature>
<dbReference type="PANTHER" id="PTHR43626">
    <property type="entry name" value="ACYL-COA N-ACYLTRANSFERASE"/>
    <property type="match status" value="1"/>
</dbReference>
<dbReference type="SUPFAM" id="SSF55729">
    <property type="entry name" value="Acyl-CoA N-acyltransferases (Nat)"/>
    <property type="match status" value="1"/>
</dbReference>
<reference evidence="4 5" key="1">
    <citation type="submission" date="2014-04" db="EMBL/GenBank/DDBJ databases">
        <title>Draft genome sequence of Bacillus azotoformans MEV2011, a (co-) denitrifying strain unable to grow in the presence of oxygen.</title>
        <authorList>
            <person name="Nielsen M."/>
            <person name="Schreiber L."/>
            <person name="Finster K."/>
            <person name="Schramm A."/>
        </authorList>
    </citation>
    <scope>NUCLEOTIDE SEQUENCE [LARGE SCALE GENOMIC DNA]</scope>
    <source>
        <strain evidence="4 5">MEV2011</strain>
    </source>
</reference>
<dbReference type="GeneID" id="89469119"/>
<protein>
    <submittedName>
        <fullName evidence="4">N-acetylglutamate synthase</fullName>
        <ecNumber evidence="4">2.3.1.1</ecNumber>
    </submittedName>
</protein>
<dbReference type="Gene3D" id="3.40.630.30">
    <property type="match status" value="1"/>
</dbReference>
<evidence type="ECO:0000313" key="5">
    <source>
        <dbReference type="Proteomes" id="UP000027936"/>
    </source>
</evidence>
<dbReference type="PROSITE" id="PS51186">
    <property type="entry name" value="GNAT"/>
    <property type="match status" value="1"/>
</dbReference>
<evidence type="ECO:0000313" key="4">
    <source>
        <dbReference type="EMBL" id="KEF36561.1"/>
    </source>
</evidence>
<dbReference type="EC" id="2.3.1.1" evidence="4"/>
<evidence type="ECO:0000256" key="2">
    <source>
        <dbReference type="ARBA" id="ARBA00023315"/>
    </source>
</evidence>
<dbReference type="GO" id="GO:0005737">
    <property type="term" value="C:cytoplasm"/>
    <property type="evidence" value="ECO:0007669"/>
    <property type="project" value="TreeGrafter"/>
</dbReference>
<proteinExistence type="predicted"/>
<dbReference type="CDD" id="cd04301">
    <property type="entry name" value="NAT_SF"/>
    <property type="match status" value="1"/>
</dbReference>
<dbReference type="GO" id="GO:0008080">
    <property type="term" value="F:N-acetyltransferase activity"/>
    <property type="evidence" value="ECO:0007669"/>
    <property type="project" value="InterPro"/>
</dbReference>
<dbReference type="Pfam" id="PF00583">
    <property type="entry name" value="Acetyltransf_1"/>
    <property type="match status" value="1"/>
</dbReference>
<evidence type="ECO:0000256" key="1">
    <source>
        <dbReference type="ARBA" id="ARBA00022679"/>
    </source>
</evidence>
<dbReference type="NCBIfam" id="NF005840">
    <property type="entry name" value="PRK07757.1"/>
    <property type="match status" value="1"/>
</dbReference>
<dbReference type="OrthoDB" id="9793138at2"/>
<dbReference type="Proteomes" id="UP000027936">
    <property type="component" value="Unassembled WGS sequence"/>
</dbReference>
<keyword evidence="2 4" id="KW-0012">Acyltransferase</keyword>
<keyword evidence="1 4" id="KW-0808">Transferase</keyword>
<gene>
    <name evidence="4" type="ORF">M670_04253</name>
</gene>
<dbReference type="AlphaFoldDB" id="A0A072NGA5"/>
<dbReference type="PANTHER" id="PTHR43626:SF4">
    <property type="entry name" value="GCN5-RELATED N-ACETYLTRANSFERASE 2, CHLOROPLASTIC"/>
    <property type="match status" value="1"/>
</dbReference>
<dbReference type="RefSeq" id="WP_003330057.1">
    <property type="nucleotide sequence ID" value="NZ_JJRY01000025.1"/>
</dbReference>